<comment type="caution">
    <text evidence="1">The sequence shown here is derived from an EMBL/GenBank/DDBJ whole genome shotgun (WGS) entry which is preliminary data.</text>
</comment>
<sequence>MELKDKVVILDEKNISRLLNLYGGIKDIDELSKIVNRHLEVAIDEIEEDSRRQRNAMVIAKLDRECPYRKETDFDGEY</sequence>
<gene>
    <name evidence="1" type="ORF">FYJ58_07180</name>
</gene>
<accession>A0A6L5XZL6</accession>
<dbReference type="EMBL" id="VUMT01000009">
    <property type="protein sequence ID" value="MSS63658.1"/>
    <property type="molecule type" value="Genomic_DNA"/>
</dbReference>
<organism evidence="1 2">
    <name type="scientific">Velocimicrobium porci</name>
    <dbReference type="NCBI Taxonomy" id="2606634"/>
    <lineage>
        <taxon>Bacteria</taxon>
        <taxon>Bacillati</taxon>
        <taxon>Bacillota</taxon>
        <taxon>Clostridia</taxon>
        <taxon>Lachnospirales</taxon>
        <taxon>Lachnospiraceae</taxon>
        <taxon>Velocimicrobium</taxon>
    </lineage>
</organism>
<name>A0A6L5XZL6_9FIRM</name>
<reference evidence="1 2" key="1">
    <citation type="submission" date="2019-08" db="EMBL/GenBank/DDBJ databases">
        <title>In-depth cultivation of the pig gut microbiome towards novel bacterial diversity and tailored functional studies.</title>
        <authorList>
            <person name="Wylensek D."/>
            <person name="Hitch T.C.A."/>
            <person name="Clavel T."/>
        </authorList>
    </citation>
    <scope>NUCLEOTIDE SEQUENCE [LARGE SCALE GENOMIC DNA]</scope>
    <source>
        <strain evidence="1 2">WCA-693-APC-MOT-I</strain>
    </source>
</reference>
<evidence type="ECO:0000313" key="2">
    <source>
        <dbReference type="Proteomes" id="UP000482209"/>
    </source>
</evidence>
<dbReference type="AlphaFoldDB" id="A0A6L5XZL6"/>
<protein>
    <submittedName>
        <fullName evidence="1">Uncharacterized protein</fullName>
    </submittedName>
</protein>
<keyword evidence="2" id="KW-1185">Reference proteome</keyword>
<dbReference type="Proteomes" id="UP000482209">
    <property type="component" value="Unassembled WGS sequence"/>
</dbReference>
<evidence type="ECO:0000313" key="1">
    <source>
        <dbReference type="EMBL" id="MSS63658.1"/>
    </source>
</evidence>
<dbReference type="RefSeq" id="WP_154519066.1">
    <property type="nucleotide sequence ID" value="NZ_VUMT01000009.1"/>
</dbReference>
<proteinExistence type="predicted"/>